<keyword evidence="10" id="KW-0963">Cytoplasm</keyword>
<evidence type="ECO:0000256" key="11">
    <source>
        <dbReference type="ARBA" id="ARBA00022525"/>
    </source>
</evidence>
<dbReference type="GO" id="GO:0005615">
    <property type="term" value="C:extracellular space"/>
    <property type="evidence" value="ECO:0007669"/>
    <property type="project" value="TreeGrafter"/>
</dbReference>
<dbReference type="InterPro" id="IPR033986">
    <property type="entry name" value="Clusterin_CS"/>
</dbReference>
<keyword evidence="18" id="KW-0325">Glycoprotein</keyword>
<evidence type="ECO:0000256" key="8">
    <source>
        <dbReference type="ARBA" id="ARBA00010069"/>
    </source>
</evidence>
<dbReference type="RefSeq" id="XP_023592492.1">
    <property type="nucleotide sequence ID" value="XM_023736724.1"/>
</dbReference>
<dbReference type="PROSITE" id="PS00493">
    <property type="entry name" value="CLUSTERIN_2"/>
    <property type="match status" value="1"/>
</dbReference>
<evidence type="ECO:0000256" key="9">
    <source>
        <dbReference type="ARBA" id="ARBA00020334"/>
    </source>
</evidence>
<dbReference type="Pfam" id="PF01093">
    <property type="entry name" value="Clusterin"/>
    <property type="match status" value="1"/>
</dbReference>
<dbReference type="GeneID" id="101355369"/>
<evidence type="ECO:0000256" key="15">
    <source>
        <dbReference type="ARBA" id="ARBA00023128"/>
    </source>
</evidence>
<evidence type="ECO:0000256" key="20">
    <source>
        <dbReference type="ARBA" id="ARBA00023242"/>
    </source>
</evidence>
<evidence type="ECO:0000256" key="13">
    <source>
        <dbReference type="ARBA" id="ARBA00022824"/>
    </source>
</evidence>
<keyword evidence="26" id="KW-1185">Reference proteome</keyword>
<dbReference type="GO" id="GO:0042981">
    <property type="term" value="P:regulation of apoptotic process"/>
    <property type="evidence" value="ECO:0007669"/>
    <property type="project" value="TreeGrafter"/>
</dbReference>
<keyword evidence="13" id="KW-0256">Endoplasmic reticulum</keyword>
<evidence type="ECO:0000256" key="16">
    <source>
        <dbReference type="ARBA" id="ARBA00023136"/>
    </source>
</evidence>
<evidence type="ECO:0000256" key="1">
    <source>
        <dbReference type="ARBA" id="ARBA00004123"/>
    </source>
</evidence>
<evidence type="ECO:0000256" key="17">
    <source>
        <dbReference type="ARBA" id="ARBA00023157"/>
    </source>
</evidence>
<dbReference type="GO" id="GO:0032436">
    <property type="term" value="P:positive regulation of proteasomal ubiquitin-dependent protein catabolic process"/>
    <property type="evidence" value="ECO:0007669"/>
    <property type="project" value="TreeGrafter"/>
</dbReference>
<dbReference type="PROSITE" id="PS00492">
    <property type="entry name" value="CLUSTERIN_1"/>
    <property type="match status" value="1"/>
</dbReference>
<dbReference type="InParanoid" id="A0A2Y9RDL4"/>
<dbReference type="AlphaFoldDB" id="A0A2Y9RDL4"/>
<evidence type="ECO:0000259" key="24">
    <source>
        <dbReference type="SMART" id="SM00030"/>
    </source>
</evidence>
<keyword evidence="19" id="KW-0143">Chaperone</keyword>
<feature type="chain" id="PRO_5016036251" description="Clusterin" evidence="23">
    <location>
        <begin position="24"/>
        <end position="451"/>
    </location>
</feature>
<evidence type="ECO:0000256" key="7">
    <source>
        <dbReference type="ARBA" id="ARBA00004613"/>
    </source>
</evidence>
<evidence type="ECO:0000256" key="4">
    <source>
        <dbReference type="ARBA" id="ARBA00004346"/>
    </source>
</evidence>
<dbReference type="InterPro" id="IPR000753">
    <property type="entry name" value="Clusterin-like"/>
</dbReference>
<evidence type="ECO:0000313" key="27">
    <source>
        <dbReference type="RefSeq" id="XP_023592492.1"/>
    </source>
</evidence>
<evidence type="ECO:0000256" key="21">
    <source>
        <dbReference type="ARBA" id="ARBA00023329"/>
    </source>
</evidence>
<evidence type="ECO:0000256" key="3">
    <source>
        <dbReference type="ARBA" id="ARBA00004248"/>
    </source>
</evidence>
<evidence type="ECO:0000256" key="6">
    <source>
        <dbReference type="ARBA" id="ARBA00004556"/>
    </source>
</evidence>
<dbReference type="GO" id="GO:0031966">
    <property type="term" value="C:mitochondrial membrane"/>
    <property type="evidence" value="ECO:0007669"/>
    <property type="project" value="UniProtKB-SubCell"/>
</dbReference>
<keyword evidence="20" id="KW-0539">Nucleus</keyword>
<dbReference type="GO" id="GO:0005634">
    <property type="term" value="C:nucleus"/>
    <property type="evidence" value="ECO:0007669"/>
    <property type="project" value="UniProtKB-SubCell"/>
</dbReference>
<evidence type="ECO:0000256" key="23">
    <source>
        <dbReference type="SAM" id="SignalP"/>
    </source>
</evidence>
<evidence type="ECO:0000256" key="18">
    <source>
        <dbReference type="ARBA" id="ARBA00023180"/>
    </source>
</evidence>
<evidence type="ECO:0000256" key="14">
    <source>
        <dbReference type="ARBA" id="ARBA00022843"/>
    </source>
</evidence>
<dbReference type="InterPro" id="IPR016015">
    <property type="entry name" value="Clusterin_C"/>
</dbReference>
<dbReference type="STRING" id="127582.A0A2Y9RDL4"/>
<organism evidence="26 27">
    <name type="scientific">Trichechus manatus latirostris</name>
    <name type="common">Florida manatee</name>
    <dbReference type="NCBI Taxonomy" id="127582"/>
    <lineage>
        <taxon>Eukaryota</taxon>
        <taxon>Metazoa</taxon>
        <taxon>Chordata</taxon>
        <taxon>Craniata</taxon>
        <taxon>Vertebrata</taxon>
        <taxon>Euteleostomi</taxon>
        <taxon>Mammalia</taxon>
        <taxon>Eutheria</taxon>
        <taxon>Afrotheria</taxon>
        <taxon>Sirenia</taxon>
        <taxon>Trichechidae</taxon>
        <taxon>Trichechus</taxon>
    </lineage>
</organism>
<dbReference type="GO" id="GO:0051787">
    <property type="term" value="F:misfolded protein binding"/>
    <property type="evidence" value="ECO:0007669"/>
    <property type="project" value="TreeGrafter"/>
</dbReference>
<feature type="domain" description="Clusterin C-terminal" evidence="25">
    <location>
        <begin position="233"/>
        <end position="444"/>
    </location>
</feature>
<evidence type="ECO:0000256" key="5">
    <source>
        <dbReference type="ARBA" id="ARBA00004514"/>
    </source>
</evidence>
<keyword evidence="16" id="KW-0472">Membrane</keyword>
<accession>A0A2Y9RDL4</accession>
<dbReference type="CTD" id="1191"/>
<dbReference type="PANTHER" id="PTHR10970:SF1">
    <property type="entry name" value="CLUSTERIN"/>
    <property type="match status" value="1"/>
</dbReference>
<dbReference type="GO" id="GO:0005783">
    <property type="term" value="C:endoplasmic reticulum"/>
    <property type="evidence" value="ECO:0007669"/>
    <property type="project" value="UniProtKB-SubCell"/>
</dbReference>
<keyword evidence="17" id="KW-1015">Disulfide bond</keyword>
<dbReference type="GO" id="GO:0048471">
    <property type="term" value="C:perinuclear region of cytoplasm"/>
    <property type="evidence" value="ECO:0007669"/>
    <property type="project" value="UniProtKB-SubCell"/>
</dbReference>
<reference evidence="27" key="1">
    <citation type="submission" date="2025-08" db="UniProtKB">
        <authorList>
            <consortium name="RefSeq"/>
        </authorList>
    </citation>
    <scope>IDENTIFICATION</scope>
</reference>
<keyword evidence="14" id="KW-0832">Ubl conjugation</keyword>
<keyword evidence="15" id="KW-0496">Mitochondrion</keyword>
<feature type="signal peptide" evidence="23">
    <location>
        <begin position="1"/>
        <end position="23"/>
    </location>
</feature>
<sequence length="451" mass="52226">MKTLIPLLLLGLLLTGEKGQVLGEETISANELQEMSTQGSKYIDEEIQNALKGMKEIKNLMGQTDEERQTLLSTLEKAKKQKEDAVKVTRDTEMKLKASPEVCNDTMTALWEECKPCLKQTCVKFYTRICRSGSPAVGHQLEEFLNQTSPFYIWIDGDRVDTLLENNQEQTHMLDDMEDRFSQVSRAMDKLFQSRLFSFEPPKPFFPFPFSSFRDNSFHKPRFLYPKSRVVRDTVPFFIHEHLNFPDLFRPFSDLIRQAQQAMDISRLMGDFATGNNNDTRLVCREMRRNSTGCLKMKNQCEKCQEILSVDCSASNPAQAQLRQELKTALQMAEKFTKQYDELLKSYQQKMFNTSSLLSQLNQQFSWVSQLANHTQNDKQAYLQVFSVTSKTTDLDNSSKLGDTEVVVKLFDSDPMTMMVPKEVSWRRPKFMEIVAKKALDEFRKNNQEEK</sequence>
<dbReference type="FunCoup" id="A0A2Y9RDL4">
    <property type="interactions" value="990"/>
</dbReference>
<comment type="subcellular location">
    <subcellularLocation>
        <location evidence="5">Cytoplasm</location>
        <location evidence="5">Cytosol</location>
    </subcellularLocation>
    <subcellularLocation>
        <location evidence="6">Cytoplasm</location>
        <location evidence="6">Perinuclear region</location>
    </subcellularLocation>
    <subcellularLocation>
        <location evidence="3">Cytoplasmic vesicle</location>
        <location evidence="3">Secretory vesicle</location>
        <location evidence="3">Chromaffin granule</location>
    </subcellularLocation>
    <subcellularLocation>
        <location evidence="2">Endoplasmic reticulum</location>
    </subcellularLocation>
    <subcellularLocation>
        <location evidence="4">Mitochondrion membrane</location>
        <topology evidence="4">Peripheral membrane protein</topology>
        <orientation evidence="4">Cytoplasmic side</orientation>
    </subcellularLocation>
    <subcellularLocation>
        <location evidence="1">Nucleus</location>
    </subcellularLocation>
    <subcellularLocation>
        <location evidence="7">Secreted</location>
    </subcellularLocation>
</comment>
<evidence type="ECO:0000256" key="2">
    <source>
        <dbReference type="ARBA" id="ARBA00004240"/>
    </source>
</evidence>
<dbReference type="InterPro" id="IPR016014">
    <property type="entry name" value="Clusterin_N"/>
</dbReference>
<evidence type="ECO:0000313" key="26">
    <source>
        <dbReference type="Proteomes" id="UP000248480"/>
    </source>
</evidence>
<dbReference type="GO" id="GO:0042583">
    <property type="term" value="C:chromaffin granule"/>
    <property type="evidence" value="ECO:0007669"/>
    <property type="project" value="UniProtKB-SubCell"/>
</dbReference>
<comment type="similarity">
    <text evidence="8 22">Belongs to the clusterin family.</text>
</comment>
<dbReference type="KEGG" id="tmu:101355369"/>
<dbReference type="PANTHER" id="PTHR10970">
    <property type="entry name" value="CLUSTERIN"/>
    <property type="match status" value="1"/>
</dbReference>
<evidence type="ECO:0000256" key="22">
    <source>
        <dbReference type="RuleBase" id="RU000629"/>
    </source>
</evidence>
<dbReference type="OrthoDB" id="9018825at2759"/>
<dbReference type="SMART" id="SM00035">
    <property type="entry name" value="CLa"/>
    <property type="match status" value="1"/>
</dbReference>
<proteinExistence type="inferred from homology"/>
<evidence type="ECO:0000256" key="10">
    <source>
        <dbReference type="ARBA" id="ARBA00022490"/>
    </source>
</evidence>
<protein>
    <recommendedName>
        <fullName evidence="9 22">Clusterin</fullName>
    </recommendedName>
</protein>
<evidence type="ECO:0000256" key="12">
    <source>
        <dbReference type="ARBA" id="ARBA00022729"/>
    </source>
</evidence>
<name>A0A2Y9RDL4_TRIMA</name>
<dbReference type="Proteomes" id="UP000248480">
    <property type="component" value="Unplaced"/>
</dbReference>
<dbReference type="SMART" id="SM00030">
    <property type="entry name" value="CLb"/>
    <property type="match status" value="1"/>
</dbReference>
<dbReference type="GO" id="GO:0005829">
    <property type="term" value="C:cytosol"/>
    <property type="evidence" value="ECO:0007669"/>
    <property type="project" value="UniProtKB-SubCell"/>
</dbReference>
<keyword evidence="12 23" id="KW-0732">Signal</keyword>
<evidence type="ECO:0000256" key="19">
    <source>
        <dbReference type="ARBA" id="ARBA00023186"/>
    </source>
</evidence>
<gene>
    <name evidence="27" type="primary">CLU</name>
</gene>
<keyword evidence="21" id="KW-0968">Cytoplasmic vesicle</keyword>
<keyword evidence="11" id="KW-0964">Secreted</keyword>
<evidence type="ECO:0000259" key="25">
    <source>
        <dbReference type="SMART" id="SM00035"/>
    </source>
</evidence>
<feature type="domain" description="Clusterin N-terminal" evidence="24">
    <location>
        <begin position="24"/>
        <end position="232"/>
    </location>
</feature>